<evidence type="ECO:0000259" key="3">
    <source>
        <dbReference type="PROSITE" id="PS50968"/>
    </source>
</evidence>
<dbReference type="GO" id="GO:0009249">
    <property type="term" value="P:protein lipoylation"/>
    <property type="evidence" value="ECO:0007669"/>
    <property type="project" value="TreeGrafter"/>
</dbReference>
<evidence type="ECO:0000313" key="4">
    <source>
        <dbReference type="EMBL" id="SUZ78324.1"/>
    </source>
</evidence>
<dbReference type="GO" id="GO:0005960">
    <property type="term" value="C:glycine cleavage complex"/>
    <property type="evidence" value="ECO:0007669"/>
    <property type="project" value="InterPro"/>
</dbReference>
<dbReference type="NCBIfam" id="NF002270">
    <property type="entry name" value="PRK01202.1"/>
    <property type="match status" value="1"/>
</dbReference>
<dbReference type="PANTHER" id="PTHR11715:SF3">
    <property type="entry name" value="GLYCINE CLEAVAGE SYSTEM H PROTEIN-RELATED"/>
    <property type="match status" value="1"/>
</dbReference>
<comment type="similarity">
    <text evidence="1">Belongs to the GcvH family.</text>
</comment>
<dbReference type="Pfam" id="PF01597">
    <property type="entry name" value="GCV_H"/>
    <property type="match status" value="1"/>
</dbReference>
<organism evidence="4">
    <name type="scientific">marine metagenome</name>
    <dbReference type="NCBI Taxonomy" id="408172"/>
    <lineage>
        <taxon>unclassified sequences</taxon>
        <taxon>metagenomes</taxon>
        <taxon>ecological metagenomes</taxon>
    </lineage>
</organism>
<evidence type="ECO:0000256" key="1">
    <source>
        <dbReference type="ARBA" id="ARBA00009249"/>
    </source>
</evidence>
<dbReference type="NCBIfam" id="TIGR00527">
    <property type="entry name" value="gcvH"/>
    <property type="match status" value="1"/>
</dbReference>
<proteinExistence type="inferred from homology"/>
<dbReference type="InterPro" id="IPR002930">
    <property type="entry name" value="GCV_H"/>
</dbReference>
<protein>
    <recommendedName>
        <fullName evidence="3">Lipoyl-binding domain-containing protein</fullName>
    </recommendedName>
</protein>
<dbReference type="InterPro" id="IPR011053">
    <property type="entry name" value="Single_hybrid_motif"/>
</dbReference>
<dbReference type="InterPro" id="IPR000089">
    <property type="entry name" value="Biotin_lipoyl"/>
</dbReference>
<dbReference type="InterPro" id="IPR017453">
    <property type="entry name" value="GCV_H_sub"/>
</dbReference>
<reference evidence="4" key="1">
    <citation type="submission" date="2018-05" db="EMBL/GenBank/DDBJ databases">
        <authorList>
            <person name="Lanie J.A."/>
            <person name="Ng W.-L."/>
            <person name="Kazmierczak K.M."/>
            <person name="Andrzejewski T.M."/>
            <person name="Davidsen T.M."/>
            <person name="Wayne K.J."/>
            <person name="Tettelin H."/>
            <person name="Glass J.I."/>
            <person name="Rusch D."/>
            <person name="Podicherti R."/>
            <person name="Tsui H.-C.T."/>
            <person name="Winkler M.E."/>
        </authorList>
    </citation>
    <scope>NUCLEOTIDE SEQUENCE</scope>
</reference>
<dbReference type="InterPro" id="IPR003016">
    <property type="entry name" value="2-oxoA_DH_lipoyl-BS"/>
</dbReference>
<feature type="non-terminal residue" evidence="4">
    <location>
        <position position="1"/>
    </location>
</feature>
<dbReference type="GO" id="GO:0005829">
    <property type="term" value="C:cytosol"/>
    <property type="evidence" value="ECO:0007669"/>
    <property type="project" value="TreeGrafter"/>
</dbReference>
<name>A0A381QHH6_9ZZZZ</name>
<dbReference type="PROSITE" id="PS00189">
    <property type="entry name" value="LIPOYL"/>
    <property type="match status" value="1"/>
</dbReference>
<dbReference type="PANTHER" id="PTHR11715">
    <property type="entry name" value="GLYCINE CLEAVAGE SYSTEM H PROTEIN"/>
    <property type="match status" value="1"/>
</dbReference>
<dbReference type="InterPro" id="IPR033753">
    <property type="entry name" value="GCV_H/Fam206"/>
</dbReference>
<dbReference type="EMBL" id="UINC01001349">
    <property type="protein sequence ID" value="SUZ78324.1"/>
    <property type="molecule type" value="Genomic_DNA"/>
</dbReference>
<dbReference type="AlphaFoldDB" id="A0A381QHH6"/>
<dbReference type="CDD" id="cd06848">
    <property type="entry name" value="GCS_H"/>
    <property type="match status" value="1"/>
</dbReference>
<feature type="domain" description="Lipoyl-binding" evidence="3">
    <location>
        <begin position="22"/>
        <end position="104"/>
    </location>
</feature>
<gene>
    <name evidence="4" type="ORF">METZ01_LOCUS31178</name>
</gene>
<dbReference type="SUPFAM" id="SSF51230">
    <property type="entry name" value="Single hybrid motif"/>
    <property type="match status" value="1"/>
</dbReference>
<sequence>VNIPEKLFYTVEHEWVDFHQDEVTIGITDYAQSQLGDVIFVEFPKVGDTFSAGDPFGEIEAVKTVSDLYAPVSGTVIAVNENIENEPESVNSDPYGKGWLIKVQCSSPEEKPDLLSSAAYEELVS</sequence>
<dbReference type="PROSITE" id="PS50968">
    <property type="entry name" value="BIOTINYL_LIPOYL"/>
    <property type="match status" value="1"/>
</dbReference>
<dbReference type="HAMAP" id="MF_00272">
    <property type="entry name" value="GcvH"/>
    <property type="match status" value="1"/>
</dbReference>
<accession>A0A381QHH6</accession>
<keyword evidence="2" id="KW-0450">Lipoyl</keyword>
<evidence type="ECO:0000256" key="2">
    <source>
        <dbReference type="ARBA" id="ARBA00022823"/>
    </source>
</evidence>
<dbReference type="Gene3D" id="2.40.50.100">
    <property type="match status" value="1"/>
</dbReference>
<dbReference type="GO" id="GO:0019464">
    <property type="term" value="P:glycine decarboxylation via glycine cleavage system"/>
    <property type="evidence" value="ECO:0007669"/>
    <property type="project" value="InterPro"/>
</dbReference>